<dbReference type="Proteomes" id="UP000192769">
    <property type="component" value="Unassembled WGS sequence"/>
</dbReference>
<keyword evidence="2" id="KW-1185">Reference proteome</keyword>
<dbReference type="AlphaFoldDB" id="A0A1V9DAB1"/>
<reference evidence="1 2" key="1">
    <citation type="submission" date="2017-02" db="EMBL/GenBank/DDBJ databases">
        <title>Whole genome shotgun sequence of Pantoea agglomerans strain AS1 isolated from a cycad, Zamia floridana in Central Florida, USA.</title>
        <authorList>
            <person name="Lata P."/>
            <person name="Govindarajan S."/>
            <person name="Qi F."/>
            <person name="Li J.-L."/>
            <person name="Maurya S.K."/>
            <person name="Sahoo M.K."/>
        </authorList>
    </citation>
    <scope>NUCLEOTIDE SEQUENCE [LARGE SCALE GENOMIC DNA]</scope>
    <source>
        <strain evidence="1 2">AS1</strain>
    </source>
</reference>
<proteinExistence type="predicted"/>
<gene>
    <name evidence="1" type="ORF">B2J69_21340</name>
</gene>
<name>A0A1V9DAB1_9GAMM</name>
<evidence type="ECO:0000313" key="1">
    <source>
        <dbReference type="EMBL" id="OQP30777.1"/>
    </source>
</evidence>
<sequence length="91" mass="10083">MQTHSTAQRTPSTEAAIINHFREAGDRLEAEAQVLEAAIRDIVIHGKRVTSKAIIIWLIAELESTTDVVQLDVLRHCLEIVVGRTPDDEGI</sequence>
<dbReference type="EMBL" id="MWUE01000033">
    <property type="protein sequence ID" value="OQP30777.1"/>
    <property type="molecule type" value="Genomic_DNA"/>
</dbReference>
<dbReference type="GO" id="GO:0071468">
    <property type="term" value="P:cellular response to acidic pH"/>
    <property type="evidence" value="ECO:0007669"/>
    <property type="project" value="InterPro"/>
</dbReference>
<dbReference type="RefSeq" id="WP_081142128.1">
    <property type="nucleotide sequence ID" value="NZ_MWUE01000033.1"/>
</dbReference>
<dbReference type="Gene3D" id="1.20.5.5260">
    <property type="match status" value="1"/>
</dbReference>
<comment type="caution">
    <text evidence="1">The sequence shown here is derived from an EMBL/GenBank/DDBJ whole genome shotgun (WGS) entry which is preliminary data.</text>
</comment>
<organism evidence="1 2">
    <name type="scientific">Pantoea latae</name>
    <dbReference type="NCBI Taxonomy" id="1964541"/>
    <lineage>
        <taxon>Bacteria</taxon>
        <taxon>Pseudomonadati</taxon>
        <taxon>Pseudomonadota</taxon>
        <taxon>Gammaproteobacteria</taxon>
        <taxon>Enterobacterales</taxon>
        <taxon>Erwiniaceae</taxon>
        <taxon>Pantoea</taxon>
    </lineage>
</organism>
<dbReference type="InterPro" id="IPR024753">
    <property type="entry name" value="AriR"/>
</dbReference>
<protein>
    <submittedName>
        <fullName evidence="1">Transcriptional regulator</fullName>
    </submittedName>
</protein>
<dbReference type="Pfam" id="PF10798">
    <property type="entry name" value="YmgB"/>
    <property type="match status" value="1"/>
</dbReference>
<dbReference type="OrthoDB" id="6629193at2"/>
<evidence type="ECO:0000313" key="2">
    <source>
        <dbReference type="Proteomes" id="UP000192769"/>
    </source>
</evidence>
<accession>A0A1V9DAB1</accession>